<protein>
    <submittedName>
        <fullName evidence="6">GntR family transcriptional regulator</fullName>
    </submittedName>
</protein>
<dbReference type="PRINTS" id="PR00035">
    <property type="entry name" value="HTHGNTR"/>
</dbReference>
<keyword evidence="7" id="KW-1185">Reference proteome</keyword>
<feature type="domain" description="HTH gntR-type" evidence="5">
    <location>
        <begin position="9"/>
        <end position="77"/>
    </location>
</feature>
<dbReference type="SUPFAM" id="SSF46785">
    <property type="entry name" value="Winged helix' DNA-binding domain"/>
    <property type="match status" value="1"/>
</dbReference>
<evidence type="ECO:0000259" key="5">
    <source>
        <dbReference type="PROSITE" id="PS50949"/>
    </source>
</evidence>
<dbReference type="InterPro" id="IPR036388">
    <property type="entry name" value="WH-like_DNA-bd_sf"/>
</dbReference>
<dbReference type="Pfam" id="PF07702">
    <property type="entry name" value="UTRA"/>
    <property type="match status" value="1"/>
</dbReference>
<evidence type="ECO:0000256" key="4">
    <source>
        <dbReference type="SAM" id="MobiDB-lite"/>
    </source>
</evidence>
<dbReference type="InterPro" id="IPR036390">
    <property type="entry name" value="WH_DNA-bd_sf"/>
</dbReference>
<dbReference type="PANTHER" id="PTHR44846:SF1">
    <property type="entry name" value="MANNOSYL-D-GLYCERATE TRANSPORT_METABOLISM SYSTEM REPRESSOR MNGR-RELATED"/>
    <property type="match status" value="1"/>
</dbReference>
<comment type="caution">
    <text evidence="6">The sequence shown here is derived from an EMBL/GenBank/DDBJ whole genome shotgun (WGS) entry which is preliminary data.</text>
</comment>
<evidence type="ECO:0000313" key="7">
    <source>
        <dbReference type="Proteomes" id="UP001138997"/>
    </source>
</evidence>
<organism evidence="6 7">
    <name type="scientific">Kineosporia babensis</name>
    <dbReference type="NCBI Taxonomy" id="499548"/>
    <lineage>
        <taxon>Bacteria</taxon>
        <taxon>Bacillati</taxon>
        <taxon>Actinomycetota</taxon>
        <taxon>Actinomycetes</taxon>
        <taxon>Kineosporiales</taxon>
        <taxon>Kineosporiaceae</taxon>
        <taxon>Kineosporia</taxon>
    </lineage>
</organism>
<accession>A0A9X1NJV2</accession>
<dbReference type="RefSeq" id="WP_231447705.1">
    <property type="nucleotide sequence ID" value="NZ_JAJOMB010000019.1"/>
</dbReference>
<dbReference type="SUPFAM" id="SSF64288">
    <property type="entry name" value="Chorismate lyase-like"/>
    <property type="match status" value="1"/>
</dbReference>
<evidence type="ECO:0000313" key="6">
    <source>
        <dbReference type="EMBL" id="MCD5314899.1"/>
    </source>
</evidence>
<keyword evidence="1" id="KW-0805">Transcription regulation</keyword>
<dbReference type="PANTHER" id="PTHR44846">
    <property type="entry name" value="MANNOSYL-D-GLYCERATE TRANSPORT/METABOLISM SYSTEM REPRESSOR MNGR-RELATED"/>
    <property type="match status" value="1"/>
</dbReference>
<dbReference type="InterPro" id="IPR011663">
    <property type="entry name" value="UTRA"/>
</dbReference>
<dbReference type="GO" id="GO:0003700">
    <property type="term" value="F:DNA-binding transcription factor activity"/>
    <property type="evidence" value="ECO:0007669"/>
    <property type="project" value="InterPro"/>
</dbReference>
<dbReference type="CDD" id="cd07377">
    <property type="entry name" value="WHTH_GntR"/>
    <property type="match status" value="1"/>
</dbReference>
<dbReference type="EMBL" id="JAJOMB010000019">
    <property type="protein sequence ID" value="MCD5314899.1"/>
    <property type="molecule type" value="Genomic_DNA"/>
</dbReference>
<dbReference type="SMART" id="SM00866">
    <property type="entry name" value="UTRA"/>
    <property type="match status" value="1"/>
</dbReference>
<evidence type="ECO:0000256" key="3">
    <source>
        <dbReference type="ARBA" id="ARBA00023163"/>
    </source>
</evidence>
<dbReference type="SMART" id="SM00345">
    <property type="entry name" value="HTH_GNTR"/>
    <property type="match status" value="1"/>
</dbReference>
<proteinExistence type="predicted"/>
<dbReference type="Gene3D" id="3.40.1410.10">
    <property type="entry name" value="Chorismate lyase-like"/>
    <property type="match status" value="1"/>
</dbReference>
<keyword evidence="2" id="KW-0238">DNA-binding</keyword>
<dbReference type="GO" id="GO:0045892">
    <property type="term" value="P:negative regulation of DNA-templated transcription"/>
    <property type="evidence" value="ECO:0007669"/>
    <property type="project" value="TreeGrafter"/>
</dbReference>
<dbReference type="PROSITE" id="PS50949">
    <property type="entry name" value="HTH_GNTR"/>
    <property type="match status" value="1"/>
</dbReference>
<dbReference type="Gene3D" id="1.10.10.10">
    <property type="entry name" value="Winged helix-like DNA-binding domain superfamily/Winged helix DNA-binding domain"/>
    <property type="match status" value="1"/>
</dbReference>
<dbReference type="GO" id="GO:0003677">
    <property type="term" value="F:DNA binding"/>
    <property type="evidence" value="ECO:0007669"/>
    <property type="project" value="UniProtKB-KW"/>
</dbReference>
<dbReference type="InterPro" id="IPR028978">
    <property type="entry name" value="Chorismate_lyase_/UTRA_dom_sf"/>
</dbReference>
<name>A0A9X1NJV2_9ACTN</name>
<dbReference type="Proteomes" id="UP001138997">
    <property type="component" value="Unassembled WGS sequence"/>
</dbReference>
<feature type="region of interest" description="Disordered" evidence="4">
    <location>
        <begin position="241"/>
        <end position="262"/>
    </location>
</feature>
<evidence type="ECO:0000256" key="2">
    <source>
        <dbReference type="ARBA" id="ARBA00023125"/>
    </source>
</evidence>
<dbReference type="InterPro" id="IPR000524">
    <property type="entry name" value="Tscrpt_reg_HTH_GntR"/>
</dbReference>
<reference evidence="6" key="1">
    <citation type="submission" date="2021-11" db="EMBL/GenBank/DDBJ databases">
        <title>Streptomyces corallinus and Kineosporia corallina sp. nov., two new coral-derived marine actinobacteria.</title>
        <authorList>
            <person name="Buangrab K."/>
            <person name="Sutthacheep M."/>
            <person name="Yeemin T."/>
            <person name="Harunari E."/>
            <person name="Igarashi Y."/>
            <person name="Sripreechasak P."/>
            <person name="Kanchanasin P."/>
            <person name="Tanasupawat S."/>
            <person name="Phongsopitanun W."/>
        </authorList>
    </citation>
    <scope>NUCLEOTIDE SEQUENCE</scope>
    <source>
        <strain evidence="6">JCM 31032</strain>
    </source>
</reference>
<keyword evidence="3" id="KW-0804">Transcription</keyword>
<sequence length="262" mass="29154">MSRRPGARVPLHEQMYTVIRARIETREWGKGHQLPTEWQLAEEFGVSRGTTRQAITRLVNEGLLDRSAGRGTFVKGGRPLAYRVGDLLGFAHRITAGGRIPSSRLVRTEVVQRHEMFGFAEGVRKLLLIERVRLADDEPVALERIYLPWPRFAGLADMDLEKVGVYDTLEADFGVEIELGDFDLTIADLDAEQAGLLNEAPDAAVFLMQGSVTDHQASVIAGVQSYYRRDTFSFQFAMTRREHGGPAQEPPNPVLALRPAGS</sequence>
<dbReference type="InterPro" id="IPR050679">
    <property type="entry name" value="Bact_HTH_transcr_reg"/>
</dbReference>
<gene>
    <name evidence="6" type="ORF">LR394_28755</name>
</gene>
<dbReference type="AlphaFoldDB" id="A0A9X1NJV2"/>
<dbReference type="Pfam" id="PF00392">
    <property type="entry name" value="GntR"/>
    <property type="match status" value="1"/>
</dbReference>
<evidence type="ECO:0000256" key="1">
    <source>
        <dbReference type="ARBA" id="ARBA00023015"/>
    </source>
</evidence>